<name>A0A8E6B2R7_9BACT</name>
<accession>A0A8E6B2R7</accession>
<reference evidence="4" key="1">
    <citation type="submission" date="2021-05" db="EMBL/GenBank/DDBJ databases">
        <title>Complete genome sequence of the cellulolytic planctomycete Telmatocola sphagniphila SP2T and characterization of the first cellulase from planctomycetes.</title>
        <authorList>
            <person name="Rakitin A.L."/>
            <person name="Beletsky A.V."/>
            <person name="Naumoff D.G."/>
            <person name="Kulichevskaya I.S."/>
            <person name="Mardanov A.V."/>
            <person name="Ravin N.V."/>
            <person name="Dedysh S.N."/>
        </authorList>
    </citation>
    <scope>NUCLEOTIDE SEQUENCE</scope>
    <source>
        <strain evidence="4">SP2T</strain>
    </source>
</reference>
<dbReference type="Pfam" id="PF00437">
    <property type="entry name" value="T2SSE"/>
    <property type="match status" value="1"/>
</dbReference>
<dbReference type="SUPFAM" id="SSF52540">
    <property type="entry name" value="P-loop containing nucleoside triphosphate hydrolases"/>
    <property type="match status" value="1"/>
</dbReference>
<evidence type="ECO:0000313" key="5">
    <source>
        <dbReference type="Proteomes" id="UP000676194"/>
    </source>
</evidence>
<feature type="domain" description="Bacterial type II secretion system protein E" evidence="3">
    <location>
        <begin position="196"/>
        <end position="210"/>
    </location>
</feature>
<dbReference type="CDD" id="cd01131">
    <property type="entry name" value="PilT"/>
    <property type="match status" value="1"/>
</dbReference>
<dbReference type="PANTHER" id="PTHR30486:SF16">
    <property type="entry name" value="TWITCHING MOTILITY PROTEIN PILT"/>
    <property type="match status" value="1"/>
</dbReference>
<evidence type="ECO:0000256" key="2">
    <source>
        <dbReference type="SAM" id="MobiDB-lite"/>
    </source>
</evidence>
<dbReference type="SMART" id="SM00382">
    <property type="entry name" value="AAA"/>
    <property type="match status" value="1"/>
</dbReference>
<dbReference type="KEGG" id="tsph:KIH39_18230"/>
<dbReference type="InterPro" id="IPR003593">
    <property type="entry name" value="AAA+_ATPase"/>
</dbReference>
<evidence type="ECO:0000259" key="3">
    <source>
        <dbReference type="PROSITE" id="PS00662"/>
    </source>
</evidence>
<feature type="compositionally biased region" description="Acidic residues" evidence="2">
    <location>
        <begin position="360"/>
        <end position="381"/>
    </location>
</feature>
<dbReference type="EMBL" id="CP074694">
    <property type="protein sequence ID" value="QVL30777.1"/>
    <property type="molecule type" value="Genomic_DNA"/>
</dbReference>
<dbReference type="NCBIfam" id="TIGR01420">
    <property type="entry name" value="pilT_fam"/>
    <property type="match status" value="1"/>
</dbReference>
<dbReference type="InterPro" id="IPR050921">
    <property type="entry name" value="T4SS_GSP_E_ATPase"/>
</dbReference>
<protein>
    <submittedName>
        <fullName evidence="4">PilT/PilU family type 4a pilus ATPase</fullName>
    </submittedName>
</protein>
<proteinExistence type="inferred from homology"/>
<evidence type="ECO:0000313" key="4">
    <source>
        <dbReference type="EMBL" id="QVL30777.1"/>
    </source>
</evidence>
<feature type="compositionally biased region" description="Basic residues" evidence="2">
    <location>
        <begin position="391"/>
        <end position="400"/>
    </location>
</feature>
<dbReference type="PANTHER" id="PTHR30486">
    <property type="entry name" value="TWITCHING MOTILITY PROTEIN PILT"/>
    <property type="match status" value="1"/>
</dbReference>
<dbReference type="InterPro" id="IPR001482">
    <property type="entry name" value="T2SS/T4SS_dom"/>
</dbReference>
<keyword evidence="5" id="KW-1185">Reference proteome</keyword>
<dbReference type="Gene3D" id="3.30.450.90">
    <property type="match status" value="1"/>
</dbReference>
<dbReference type="PROSITE" id="PS00662">
    <property type="entry name" value="T2SP_E"/>
    <property type="match status" value="1"/>
</dbReference>
<dbReference type="Proteomes" id="UP000676194">
    <property type="component" value="Chromosome"/>
</dbReference>
<dbReference type="GO" id="GO:0005524">
    <property type="term" value="F:ATP binding"/>
    <property type="evidence" value="ECO:0007669"/>
    <property type="project" value="InterPro"/>
</dbReference>
<dbReference type="InterPro" id="IPR027417">
    <property type="entry name" value="P-loop_NTPase"/>
</dbReference>
<evidence type="ECO:0000256" key="1">
    <source>
        <dbReference type="ARBA" id="ARBA00006611"/>
    </source>
</evidence>
<feature type="region of interest" description="Disordered" evidence="2">
    <location>
        <begin position="358"/>
        <end position="400"/>
    </location>
</feature>
<sequence>MATVMIDKLLATVIQLKASDLHISVGQPPVVRHNGRMRKLETKVLDNDDTTALMKSITPDRCQQELQEKGGSDFAIEFTDGYRFRCAIFKQRGTIGMVLRRIPSQFLTFEQLMMPDAIRSLIVRPRGLLLVTGPTGSGKTTSLASMTNFINDNYDRHIITLEDPIEYYHKHKKCTVNQREIGVDVPDFKEGIRRALRMDPDVILVGEMRDLATIHAAIEAAETGHVVFGTLHTSGAASTINRIIDVFPKDQQDQVRTQLSTALMGVLSQALLPKKPEGVIAAYEMMVVTDAIQNLIRENKVYRIDSSIQTGRKYGMFLLDDSLFNLWKTGLCDKEEVLLRSKKPADLAAKIAAAEKGLLEDDEYEDDEDDDDDMDDEDDDDDKPRKGGPPPKKKLNYGRS</sequence>
<organism evidence="4 5">
    <name type="scientific">Telmatocola sphagniphila</name>
    <dbReference type="NCBI Taxonomy" id="1123043"/>
    <lineage>
        <taxon>Bacteria</taxon>
        <taxon>Pseudomonadati</taxon>
        <taxon>Planctomycetota</taxon>
        <taxon>Planctomycetia</taxon>
        <taxon>Gemmatales</taxon>
        <taxon>Gemmataceae</taxon>
    </lineage>
</organism>
<dbReference type="AlphaFoldDB" id="A0A8E6B2R7"/>
<dbReference type="InterPro" id="IPR006321">
    <property type="entry name" value="PilT/PilU"/>
</dbReference>
<dbReference type="RefSeq" id="WP_213494660.1">
    <property type="nucleotide sequence ID" value="NZ_CP074694.1"/>
</dbReference>
<dbReference type="Gene3D" id="3.40.50.300">
    <property type="entry name" value="P-loop containing nucleotide triphosphate hydrolases"/>
    <property type="match status" value="1"/>
</dbReference>
<gene>
    <name evidence="4" type="ORF">KIH39_18230</name>
</gene>
<comment type="similarity">
    <text evidence="1">Belongs to the GSP E family.</text>
</comment>
<dbReference type="GO" id="GO:0016887">
    <property type="term" value="F:ATP hydrolysis activity"/>
    <property type="evidence" value="ECO:0007669"/>
    <property type="project" value="InterPro"/>
</dbReference>